<dbReference type="Gene3D" id="1.25.40.880">
    <property type="entry name" value="Alkyl sulfatase, dimerisation domain"/>
    <property type="match status" value="1"/>
</dbReference>
<dbReference type="GO" id="GO:0016787">
    <property type="term" value="F:hydrolase activity"/>
    <property type="evidence" value="ECO:0007669"/>
    <property type="project" value="UniProtKB-KW"/>
</dbReference>
<dbReference type="InterPro" id="IPR036866">
    <property type="entry name" value="RibonucZ/Hydroxyglut_hydro"/>
</dbReference>
<dbReference type="RefSeq" id="WP_064929590.1">
    <property type="nucleotide sequence ID" value="NZ_LZSO01000008.1"/>
</dbReference>
<dbReference type="SMART" id="SM00849">
    <property type="entry name" value="Lactamase_B"/>
    <property type="match status" value="1"/>
</dbReference>
<evidence type="ECO:0000313" key="3">
    <source>
        <dbReference type="EMBL" id="OBB33704.1"/>
    </source>
</evidence>
<dbReference type="AlphaFoldDB" id="A0A1A0RJ32"/>
<dbReference type="PANTHER" id="PTHR43223">
    <property type="entry name" value="ALKYL/ARYL-SULFATASE"/>
    <property type="match status" value="1"/>
</dbReference>
<comment type="caution">
    <text evidence="3">The sequence shown here is derived from an EMBL/GenBank/DDBJ whole genome shotgun (WGS) entry which is preliminary data.</text>
</comment>
<evidence type="ECO:0000313" key="4">
    <source>
        <dbReference type="Proteomes" id="UP000093902"/>
    </source>
</evidence>
<gene>
    <name evidence="3" type="ORF">A5792_11430</name>
</gene>
<evidence type="ECO:0000256" key="1">
    <source>
        <dbReference type="SAM" id="MobiDB-lite"/>
    </source>
</evidence>
<dbReference type="Proteomes" id="UP000093902">
    <property type="component" value="Unassembled WGS sequence"/>
</dbReference>
<dbReference type="OrthoDB" id="5240502at2"/>
<dbReference type="PANTHER" id="PTHR43223:SF2">
    <property type="entry name" value="METALLO-BETA-LACTAMASE DOMAIN-CONTAINING PROTEIN"/>
    <property type="match status" value="1"/>
</dbReference>
<dbReference type="InterPro" id="IPR038536">
    <property type="entry name" value="Alkyl/aryl-sulf_dimr_sf"/>
</dbReference>
<evidence type="ECO:0000259" key="2">
    <source>
        <dbReference type="SMART" id="SM00849"/>
    </source>
</evidence>
<organism evidence="3 4">
    <name type="scientific">Mycolicibacterium peregrinum</name>
    <name type="common">Mycobacterium peregrinum</name>
    <dbReference type="NCBI Taxonomy" id="43304"/>
    <lineage>
        <taxon>Bacteria</taxon>
        <taxon>Bacillati</taxon>
        <taxon>Actinomycetota</taxon>
        <taxon>Actinomycetes</taxon>
        <taxon>Mycobacteriales</taxon>
        <taxon>Mycobacteriaceae</taxon>
        <taxon>Mycolicibacterium</taxon>
    </lineage>
</organism>
<reference evidence="4" key="1">
    <citation type="submission" date="2016-06" db="EMBL/GenBank/DDBJ databases">
        <authorList>
            <person name="Sutton G."/>
            <person name="Brinkac L."/>
            <person name="Sanka R."/>
            <person name="Adams M."/>
            <person name="Lau E."/>
            <person name="Mehaffy C."/>
            <person name="Tameris M."/>
            <person name="Hatherill M."/>
            <person name="Hanekom W."/>
            <person name="Mahomed H."/>
            <person name="Mcshane H."/>
        </authorList>
    </citation>
    <scope>NUCLEOTIDE SEQUENCE [LARGE SCALE GENOMIC DNA]</scope>
    <source>
        <strain evidence="4">852002-51209_SCH5440388</strain>
    </source>
</reference>
<feature type="domain" description="Metallo-beta-lactamase" evidence="2">
    <location>
        <begin position="46"/>
        <end position="255"/>
    </location>
</feature>
<dbReference type="InterPro" id="IPR001279">
    <property type="entry name" value="Metallo-B-lactamas"/>
</dbReference>
<protein>
    <submittedName>
        <fullName evidence="3">MBL fold metallo-hydrolase</fullName>
    </submittedName>
</protein>
<accession>A0A1A0RJ32</accession>
<dbReference type="EMBL" id="LZSO01000008">
    <property type="protein sequence ID" value="OBB33704.1"/>
    <property type="molecule type" value="Genomic_DNA"/>
</dbReference>
<dbReference type="InterPro" id="IPR029228">
    <property type="entry name" value="Alkyl_sulf_dimr"/>
</dbReference>
<dbReference type="Pfam" id="PF00753">
    <property type="entry name" value="Lactamase_B"/>
    <property type="match status" value="1"/>
</dbReference>
<name>A0A1A0RJ32_MYCPR</name>
<feature type="compositionally biased region" description="Basic and acidic residues" evidence="1">
    <location>
        <begin position="1"/>
        <end position="22"/>
    </location>
</feature>
<keyword evidence="3" id="KW-0378">Hydrolase</keyword>
<dbReference type="Pfam" id="PF14863">
    <property type="entry name" value="Alkyl_sulf_dimr"/>
    <property type="match status" value="1"/>
</dbReference>
<feature type="region of interest" description="Disordered" evidence="1">
    <location>
        <begin position="1"/>
        <end position="23"/>
    </location>
</feature>
<dbReference type="SUPFAM" id="SSF56281">
    <property type="entry name" value="Metallo-hydrolase/oxidoreductase"/>
    <property type="match status" value="1"/>
</dbReference>
<dbReference type="InterPro" id="IPR052195">
    <property type="entry name" value="Bact_Alkyl/Aryl-Sulfatase"/>
</dbReference>
<sequence length="424" mass="46391">MSAASDDRGVDHEPIFRSRPGAEDLAGAAATEALQVTPGIWMSPGLTNSYLLTTNDGRIVVNTGMGFESPVHKANFDAVDDGPIRYIIYTQGHADHVGGTDVFREPGTHIVAQADWEMWRDDTDRLLAHRARNTMFAFVDKISATVAGIQERFGTVLPAQAVPDPDTIVEDTLALEVGGRRVELIATPGGETTDSLVVWLPDERICLCGNLFGPLFGHIPNLVTMRGDRYRDALTAVASYERVRQLQPEVLITGHFDPIHGADRINAELIRLRDAVQYIHDETVTAMNAGDDVRDAMARITLPPELTVGQGYGKVSWNVRAIWETYNGWFHRRSSTELYPVGAEAVSADLVDLAGADAICDRADRYLADGGPLHAIHLGEIVLNTDSAHPRARSVVKAAHEALLAESTNFWESAWLRKQIGDLS</sequence>
<dbReference type="Gene3D" id="3.60.15.30">
    <property type="entry name" value="Metallo-beta-lactamase domain"/>
    <property type="match status" value="1"/>
</dbReference>
<dbReference type="GO" id="GO:0046983">
    <property type="term" value="F:protein dimerization activity"/>
    <property type="evidence" value="ECO:0007669"/>
    <property type="project" value="InterPro"/>
</dbReference>
<proteinExistence type="predicted"/>